<evidence type="ECO:0000313" key="4">
    <source>
        <dbReference type="Proteomes" id="UP000198287"/>
    </source>
</evidence>
<keyword evidence="1" id="KW-0812">Transmembrane</keyword>
<dbReference type="PROSITE" id="PS51257">
    <property type="entry name" value="PROKAR_LIPOPROTEIN"/>
    <property type="match status" value="1"/>
</dbReference>
<feature type="chain" id="PRO_5012375392" evidence="2">
    <location>
        <begin position="29"/>
        <end position="103"/>
    </location>
</feature>
<sequence length="103" mass="11286">MNFKSCGTLFMFFVACEVLLLCFCCCDGAKIPTSTRPPITPTVDPKTQPGRVTQTFTGNESSWVPGVSAAVIVIIVFLISLFACCIHCPFCIVYKRNASQRII</sequence>
<accession>A0A226D4R5</accession>
<dbReference type="EMBL" id="LNIX01000033">
    <property type="protein sequence ID" value="OXA40532.1"/>
    <property type="molecule type" value="Genomic_DNA"/>
</dbReference>
<reference evidence="3 4" key="1">
    <citation type="submission" date="2015-12" db="EMBL/GenBank/DDBJ databases">
        <title>The genome of Folsomia candida.</title>
        <authorList>
            <person name="Faddeeva A."/>
            <person name="Derks M.F."/>
            <person name="Anvar Y."/>
            <person name="Smit S."/>
            <person name="Van Straalen N."/>
            <person name="Roelofs D."/>
        </authorList>
    </citation>
    <scope>NUCLEOTIDE SEQUENCE [LARGE SCALE GENOMIC DNA]</scope>
    <source>
        <strain evidence="3 4">VU population</strain>
        <tissue evidence="3">Whole body</tissue>
    </source>
</reference>
<evidence type="ECO:0000256" key="2">
    <source>
        <dbReference type="SAM" id="SignalP"/>
    </source>
</evidence>
<gene>
    <name evidence="3" type="ORF">Fcan01_24732</name>
</gene>
<organism evidence="3 4">
    <name type="scientific">Folsomia candida</name>
    <name type="common">Springtail</name>
    <dbReference type="NCBI Taxonomy" id="158441"/>
    <lineage>
        <taxon>Eukaryota</taxon>
        <taxon>Metazoa</taxon>
        <taxon>Ecdysozoa</taxon>
        <taxon>Arthropoda</taxon>
        <taxon>Hexapoda</taxon>
        <taxon>Collembola</taxon>
        <taxon>Entomobryomorpha</taxon>
        <taxon>Isotomoidea</taxon>
        <taxon>Isotomidae</taxon>
        <taxon>Proisotominae</taxon>
        <taxon>Folsomia</taxon>
    </lineage>
</organism>
<feature type="transmembrane region" description="Helical" evidence="1">
    <location>
        <begin position="69"/>
        <end position="94"/>
    </location>
</feature>
<name>A0A226D4R5_FOLCA</name>
<feature type="signal peptide" evidence="2">
    <location>
        <begin position="1"/>
        <end position="28"/>
    </location>
</feature>
<evidence type="ECO:0000256" key="1">
    <source>
        <dbReference type="SAM" id="Phobius"/>
    </source>
</evidence>
<dbReference type="AlphaFoldDB" id="A0A226D4R5"/>
<keyword evidence="2" id="KW-0732">Signal</keyword>
<keyword evidence="1" id="KW-1133">Transmembrane helix</keyword>
<keyword evidence="4" id="KW-1185">Reference proteome</keyword>
<protein>
    <submittedName>
        <fullName evidence="3">Uncharacterized protein</fullName>
    </submittedName>
</protein>
<keyword evidence="1" id="KW-0472">Membrane</keyword>
<proteinExistence type="predicted"/>
<dbReference type="Proteomes" id="UP000198287">
    <property type="component" value="Unassembled WGS sequence"/>
</dbReference>
<evidence type="ECO:0000313" key="3">
    <source>
        <dbReference type="EMBL" id="OXA40532.1"/>
    </source>
</evidence>
<comment type="caution">
    <text evidence="3">The sequence shown here is derived from an EMBL/GenBank/DDBJ whole genome shotgun (WGS) entry which is preliminary data.</text>
</comment>